<dbReference type="GO" id="GO:0005886">
    <property type="term" value="C:plasma membrane"/>
    <property type="evidence" value="ECO:0007669"/>
    <property type="project" value="UniProtKB-SubCell"/>
</dbReference>
<reference evidence="8 10" key="2">
    <citation type="submission" date="2016-10" db="EMBL/GenBank/DDBJ databases">
        <authorList>
            <person name="de Groot N.N."/>
        </authorList>
    </citation>
    <scope>NUCLEOTIDE SEQUENCE [LARGE SCALE GENOMIC DNA]</scope>
    <source>
        <strain evidence="8 10">DSM 2895</strain>
    </source>
</reference>
<evidence type="ECO:0000256" key="2">
    <source>
        <dbReference type="ARBA" id="ARBA00022475"/>
    </source>
</evidence>
<keyword evidence="4 6" id="KW-1133">Transmembrane helix</keyword>
<feature type="transmembrane region" description="Helical" evidence="6">
    <location>
        <begin position="122"/>
        <end position="153"/>
    </location>
</feature>
<evidence type="ECO:0000256" key="4">
    <source>
        <dbReference type="ARBA" id="ARBA00022989"/>
    </source>
</evidence>
<evidence type="ECO:0000313" key="10">
    <source>
        <dbReference type="Proteomes" id="UP000182836"/>
    </source>
</evidence>
<dbReference type="PATRIC" id="fig|47500.12.peg.5028"/>
<dbReference type="AlphaFoldDB" id="A0A0D1WHE6"/>
<feature type="transmembrane region" description="Helical" evidence="6">
    <location>
        <begin position="205"/>
        <end position="224"/>
    </location>
</feature>
<feature type="transmembrane region" description="Helical" evidence="6">
    <location>
        <begin position="325"/>
        <end position="343"/>
    </location>
</feature>
<evidence type="ECO:0000256" key="1">
    <source>
        <dbReference type="ARBA" id="ARBA00004651"/>
    </source>
</evidence>
<evidence type="ECO:0000313" key="9">
    <source>
        <dbReference type="Proteomes" id="UP000037269"/>
    </source>
</evidence>
<dbReference type="InterPro" id="IPR018385">
    <property type="entry name" value="C4_dicarb_anaerob_car-like"/>
</dbReference>
<evidence type="ECO:0000256" key="5">
    <source>
        <dbReference type="ARBA" id="ARBA00023136"/>
    </source>
</evidence>
<dbReference type="PANTHER" id="PTHR43652">
    <property type="entry name" value="BASIC AMINO ACID ANTIPORTER YFCC-RELATED"/>
    <property type="match status" value="1"/>
</dbReference>
<dbReference type="EMBL" id="FNED01000011">
    <property type="protein sequence ID" value="SDJ04689.1"/>
    <property type="molecule type" value="Genomic_DNA"/>
</dbReference>
<dbReference type="GeneID" id="42305166"/>
<dbReference type="EMBL" id="LGUG01000004">
    <property type="protein sequence ID" value="KON95461.1"/>
    <property type="molecule type" value="Genomic_DNA"/>
</dbReference>
<evidence type="ECO:0000313" key="8">
    <source>
        <dbReference type="EMBL" id="SDJ04689.1"/>
    </source>
</evidence>
<protein>
    <submittedName>
        <fullName evidence="7">Membrane protein</fullName>
    </submittedName>
</protein>
<gene>
    <name evidence="7" type="ORF">AF333_08145</name>
    <name evidence="8" type="ORF">SAMN04487909_1114</name>
</gene>
<organism evidence="7 9">
    <name type="scientific">Aneurinibacillus migulanus</name>
    <name type="common">Bacillus migulanus</name>
    <dbReference type="NCBI Taxonomy" id="47500"/>
    <lineage>
        <taxon>Bacteria</taxon>
        <taxon>Bacillati</taxon>
        <taxon>Bacillota</taxon>
        <taxon>Bacilli</taxon>
        <taxon>Bacillales</taxon>
        <taxon>Paenibacillaceae</taxon>
        <taxon>Aneurinibacillus group</taxon>
        <taxon>Aneurinibacillus</taxon>
    </lineage>
</organism>
<keyword evidence="5 6" id="KW-0472">Membrane</keyword>
<feature type="transmembrane region" description="Helical" evidence="6">
    <location>
        <begin position="449"/>
        <end position="473"/>
    </location>
</feature>
<dbReference type="Pfam" id="PF03606">
    <property type="entry name" value="DcuC"/>
    <property type="match status" value="1"/>
</dbReference>
<keyword evidence="3 6" id="KW-0812">Transmembrane</keyword>
<keyword evidence="2" id="KW-1003">Cell membrane</keyword>
<proteinExistence type="predicted"/>
<sequence length="476" mass="51231">MQSTATKLDNNVKKKSFLRPDAYVLLFYVLIICAIATYIVPSGAFDRVKKDDITMTVPGSYHAVEASPINFVEFFTAIQTGMVKGAPLIFLILFTGGALAVVDKTGAIDTFLRNIIIKCKDRLLLLIIPVCLMFSVLGTTGIIVNSVIAFIPLGVMIARRLKIDAVFGVSLIYLGTYAGWNASIISPQTVGLSQRIAELPLLSGIGFRIVIYLAFLIATIIYLYRYAKKVQKDSAKSVLGLEIFPNSLGESNEEVNNQVRLSSQQKLILAFASLSLVGFIICTLIFKWSENEMAGLFIFIAIGSGLIARMGANEIAKTFMQGCQKLVYGALIVGMARAVVIILEDGQLLDTIVNGLATLLAPLSPMTGAVGMFIGSAALHFLISSGSGEAAMLVPILVPLADLLDITRQVAVQSVLFGEGVVNCINPTSGVLMAILAVSGISYGKWLRFMVPLAGIWTILSVIFLIIGVLMNWGPF</sequence>
<reference evidence="7 9" key="1">
    <citation type="submission" date="2015-07" db="EMBL/GenBank/DDBJ databases">
        <title>Fjat-14205 dsm 2895.</title>
        <authorList>
            <person name="Liu B."/>
            <person name="Wang J."/>
            <person name="Zhu Y."/>
            <person name="Liu G."/>
            <person name="Chen Q."/>
            <person name="Chen Z."/>
            <person name="Lan J."/>
            <person name="Che J."/>
            <person name="Ge C."/>
            <person name="Shi H."/>
            <person name="Pan Z."/>
            <person name="Liu X."/>
        </authorList>
    </citation>
    <scope>NUCLEOTIDE SEQUENCE [LARGE SCALE GENOMIC DNA]</scope>
    <source>
        <strain evidence="7 9">DSM 2895</strain>
    </source>
</reference>
<dbReference type="PANTHER" id="PTHR43652:SF2">
    <property type="entry name" value="BASIC AMINO ACID ANTIPORTER YFCC-RELATED"/>
    <property type="match status" value="1"/>
</dbReference>
<dbReference type="OrthoDB" id="255482at2"/>
<dbReference type="InterPro" id="IPR051679">
    <property type="entry name" value="DASS-Related_Transporters"/>
</dbReference>
<comment type="subcellular location">
    <subcellularLocation>
        <location evidence="1">Cell membrane</location>
        <topology evidence="1">Multi-pass membrane protein</topology>
    </subcellularLocation>
</comment>
<feature type="transmembrane region" description="Helical" evidence="6">
    <location>
        <begin position="85"/>
        <end position="102"/>
    </location>
</feature>
<name>A0A0D1WHE6_ANEMI</name>
<accession>A0A0D1WHE6</accession>
<feature type="transmembrane region" description="Helical" evidence="6">
    <location>
        <begin position="22"/>
        <end position="40"/>
    </location>
</feature>
<feature type="transmembrane region" description="Helical" evidence="6">
    <location>
        <begin position="363"/>
        <end position="383"/>
    </location>
</feature>
<feature type="transmembrane region" description="Helical" evidence="6">
    <location>
        <begin position="294"/>
        <end position="313"/>
    </location>
</feature>
<evidence type="ECO:0000256" key="6">
    <source>
        <dbReference type="SAM" id="Phobius"/>
    </source>
</evidence>
<keyword evidence="9" id="KW-1185">Reference proteome</keyword>
<evidence type="ECO:0000256" key="3">
    <source>
        <dbReference type="ARBA" id="ARBA00022692"/>
    </source>
</evidence>
<dbReference type="RefSeq" id="WP_043066724.1">
    <property type="nucleotide sequence ID" value="NZ_BJOA01000042.1"/>
</dbReference>
<dbReference type="Proteomes" id="UP000037269">
    <property type="component" value="Unassembled WGS sequence"/>
</dbReference>
<feature type="transmembrane region" description="Helical" evidence="6">
    <location>
        <begin position="267"/>
        <end position="288"/>
    </location>
</feature>
<evidence type="ECO:0000313" key="7">
    <source>
        <dbReference type="EMBL" id="KON95461.1"/>
    </source>
</evidence>
<dbReference type="Proteomes" id="UP000182836">
    <property type="component" value="Unassembled WGS sequence"/>
</dbReference>